<dbReference type="InterPro" id="IPR000092">
    <property type="entry name" value="Polyprenyl_synt"/>
</dbReference>
<keyword evidence="2" id="KW-0460">Magnesium</keyword>
<dbReference type="EC" id="2.5.1.1" evidence="4"/>
<dbReference type="AlphaFoldDB" id="A0A7X0D986"/>
<dbReference type="InterPro" id="IPR008949">
    <property type="entry name" value="Isoprenoid_synthase_dom_sf"/>
</dbReference>
<dbReference type="PANTHER" id="PTHR12001:SF86">
    <property type="entry name" value="GERANYLGERANYL DIPHOSPHATE SYNTHASE"/>
    <property type="match status" value="1"/>
</dbReference>
<accession>A0A7X0D986</accession>
<dbReference type="GO" id="GO:0004161">
    <property type="term" value="F:dimethylallyltranstransferase activity"/>
    <property type="evidence" value="ECO:0007669"/>
    <property type="project" value="UniProtKB-EC"/>
</dbReference>
<name>A0A7X0D986_9ACTN</name>
<dbReference type="GO" id="GO:0004311">
    <property type="term" value="F:geranylgeranyl diphosphate synthase activity"/>
    <property type="evidence" value="ECO:0007669"/>
    <property type="project" value="UniProtKB-EC"/>
</dbReference>
<dbReference type="EMBL" id="JACHDS010000001">
    <property type="protein sequence ID" value="MBB6174799.1"/>
    <property type="molecule type" value="Genomic_DNA"/>
</dbReference>
<dbReference type="GO" id="GO:0046872">
    <property type="term" value="F:metal ion binding"/>
    <property type="evidence" value="ECO:0007669"/>
    <property type="project" value="UniProtKB-KW"/>
</dbReference>
<dbReference type="CDD" id="cd00685">
    <property type="entry name" value="Trans_IPPS_HT"/>
    <property type="match status" value="1"/>
</dbReference>
<keyword evidence="5" id="KW-1185">Reference proteome</keyword>
<dbReference type="RefSeq" id="WP_184079066.1">
    <property type="nucleotide sequence ID" value="NZ_JACHDS010000001.1"/>
</dbReference>
<protein>
    <submittedName>
        <fullName evidence="4">Geranylgeranyl diphosphate synthase type I</fullName>
        <ecNumber evidence="4">2.5.1.1</ecNumber>
        <ecNumber evidence="4">2.5.1.10</ecNumber>
        <ecNumber evidence="4">2.5.1.29</ecNumber>
    </submittedName>
</protein>
<dbReference type="PANTHER" id="PTHR12001">
    <property type="entry name" value="GERANYLGERANYL PYROPHOSPHATE SYNTHASE"/>
    <property type="match status" value="1"/>
</dbReference>
<evidence type="ECO:0000313" key="5">
    <source>
        <dbReference type="Proteomes" id="UP000546642"/>
    </source>
</evidence>
<dbReference type="SFLD" id="SFLDS00005">
    <property type="entry name" value="Isoprenoid_Synthase_Type_I"/>
    <property type="match status" value="1"/>
</dbReference>
<dbReference type="EC" id="2.5.1.29" evidence="4"/>
<dbReference type="InterPro" id="IPR033749">
    <property type="entry name" value="Polyprenyl_synt_CS"/>
</dbReference>
<organism evidence="4 5">
    <name type="scientific">Nocardiopsis mwathae</name>
    <dbReference type="NCBI Taxonomy" id="1472723"/>
    <lineage>
        <taxon>Bacteria</taxon>
        <taxon>Bacillati</taxon>
        <taxon>Actinomycetota</taxon>
        <taxon>Actinomycetes</taxon>
        <taxon>Streptosporangiales</taxon>
        <taxon>Nocardiopsidaceae</taxon>
        <taxon>Nocardiopsis</taxon>
    </lineage>
</organism>
<evidence type="ECO:0000313" key="4">
    <source>
        <dbReference type="EMBL" id="MBB6174799.1"/>
    </source>
</evidence>
<dbReference type="Proteomes" id="UP000546642">
    <property type="component" value="Unassembled WGS sequence"/>
</dbReference>
<dbReference type="Pfam" id="PF00348">
    <property type="entry name" value="polyprenyl_synt"/>
    <property type="match status" value="1"/>
</dbReference>
<sequence>MRANRPASPPAPARSLAWRPGEVDELVAPALRSALGRLAHPVRTIAEYHFGWRDTDGAPADAGIGKMIRPALVLLSSRAAGGRDADAVPAAVAVELLHNFSLLHDDIMDGDRTRRHRPAAWTVYGVPRAVLAGDALLALSLDVLADRPARELSVLHRTLLDLVNGQAADISFEQRDDVSLAECEAMVRAKTGSLIACSCSLGAFAAGARAETAASLAEFGWQLGRAFQLIDDVLGIWGEPGRTGKSAYSDLAARKKTLPVAAALASDNAAARELAARYRSRRPLADSDLDRVASLVVQAGGRAWAEHQAAAALREATAALHRAHPAEGPARRLNDLADFITRRDH</sequence>
<keyword evidence="3 4" id="KW-0808">Transferase</keyword>
<comment type="similarity">
    <text evidence="3">Belongs to the FPP/GGPP synthase family.</text>
</comment>
<reference evidence="4 5" key="1">
    <citation type="submission" date="2020-08" db="EMBL/GenBank/DDBJ databases">
        <title>Sequencing the genomes of 1000 actinobacteria strains.</title>
        <authorList>
            <person name="Klenk H.-P."/>
        </authorList>
    </citation>
    <scope>NUCLEOTIDE SEQUENCE [LARGE SCALE GENOMIC DNA]</scope>
    <source>
        <strain evidence="4 5">DSM 46659</strain>
    </source>
</reference>
<dbReference type="SUPFAM" id="SSF48576">
    <property type="entry name" value="Terpenoid synthases"/>
    <property type="match status" value="1"/>
</dbReference>
<proteinExistence type="inferred from homology"/>
<keyword evidence="1" id="KW-0479">Metal-binding</keyword>
<dbReference type="SFLD" id="SFLDG01017">
    <property type="entry name" value="Polyprenyl_Transferase_Like"/>
    <property type="match status" value="1"/>
</dbReference>
<dbReference type="Gene3D" id="1.10.600.10">
    <property type="entry name" value="Farnesyl Diphosphate Synthase"/>
    <property type="match status" value="1"/>
</dbReference>
<gene>
    <name evidence="4" type="ORF">HNR23_004859</name>
</gene>
<dbReference type="EC" id="2.5.1.10" evidence="4"/>
<dbReference type="PROSITE" id="PS00444">
    <property type="entry name" value="POLYPRENYL_SYNTHASE_2"/>
    <property type="match status" value="1"/>
</dbReference>
<evidence type="ECO:0000256" key="3">
    <source>
        <dbReference type="RuleBase" id="RU004466"/>
    </source>
</evidence>
<evidence type="ECO:0000256" key="1">
    <source>
        <dbReference type="ARBA" id="ARBA00022723"/>
    </source>
</evidence>
<evidence type="ECO:0000256" key="2">
    <source>
        <dbReference type="ARBA" id="ARBA00022842"/>
    </source>
</evidence>
<dbReference type="GO" id="GO:0004337">
    <property type="term" value="F:(2E,6E)-farnesyl diphosphate synthase activity"/>
    <property type="evidence" value="ECO:0007669"/>
    <property type="project" value="UniProtKB-EC"/>
</dbReference>
<comment type="caution">
    <text evidence="4">The sequence shown here is derived from an EMBL/GenBank/DDBJ whole genome shotgun (WGS) entry which is preliminary data.</text>
</comment>
<dbReference type="GO" id="GO:0008299">
    <property type="term" value="P:isoprenoid biosynthetic process"/>
    <property type="evidence" value="ECO:0007669"/>
    <property type="project" value="InterPro"/>
</dbReference>
<dbReference type="PROSITE" id="PS00723">
    <property type="entry name" value="POLYPRENYL_SYNTHASE_1"/>
    <property type="match status" value="1"/>
</dbReference>